<reference evidence="4 5" key="1">
    <citation type="submission" date="2020-08" db="EMBL/GenBank/DDBJ databases">
        <title>Sequencing the genomes of 1000 actinobacteria strains.</title>
        <authorList>
            <person name="Klenk H.-P."/>
        </authorList>
    </citation>
    <scope>NUCLEOTIDE SEQUENCE [LARGE SCALE GENOMIC DNA]</scope>
    <source>
        <strain evidence="4 5">DSM 45084</strain>
    </source>
</reference>
<feature type="domain" description="Ketoreductase" evidence="3">
    <location>
        <begin position="9"/>
        <end position="190"/>
    </location>
</feature>
<keyword evidence="2 4" id="KW-0560">Oxidoreductase</keyword>
<dbReference type="FunFam" id="3.40.50.720:FF:000084">
    <property type="entry name" value="Short-chain dehydrogenase reductase"/>
    <property type="match status" value="1"/>
</dbReference>
<evidence type="ECO:0000313" key="4">
    <source>
        <dbReference type="EMBL" id="MBB4964730.1"/>
    </source>
</evidence>
<proteinExistence type="inferred from homology"/>
<organism evidence="4 5">
    <name type="scientific">Saccharothrix violaceirubra</name>
    <dbReference type="NCBI Taxonomy" id="413306"/>
    <lineage>
        <taxon>Bacteria</taxon>
        <taxon>Bacillati</taxon>
        <taxon>Actinomycetota</taxon>
        <taxon>Actinomycetes</taxon>
        <taxon>Pseudonocardiales</taxon>
        <taxon>Pseudonocardiaceae</taxon>
        <taxon>Saccharothrix</taxon>
    </lineage>
</organism>
<gene>
    <name evidence="4" type="ORF">F4559_002089</name>
</gene>
<keyword evidence="5" id="KW-1185">Reference proteome</keyword>
<dbReference type="CDD" id="cd05233">
    <property type="entry name" value="SDR_c"/>
    <property type="match status" value="1"/>
</dbReference>
<dbReference type="InterPro" id="IPR002347">
    <property type="entry name" value="SDR_fam"/>
</dbReference>
<accession>A0A7W7WUX7</accession>
<dbReference type="PROSITE" id="PS00061">
    <property type="entry name" value="ADH_SHORT"/>
    <property type="match status" value="1"/>
</dbReference>
<sequence>MEKAQLGGRVAFVTGGSRGIGAAVALRLARAGADVAVTCRAQADDVAAAVTASGRRVLVHKADSADVDSVARAVRETVDVLGRVDVVVNNAAEFTTGPVTGLSADDFDRTMATNVRAAWEAVRAAVPHLGEGGRIVTIGSLVAHRVPVPGFSLYATSKAALVGLTKALSRELGPRGITVNVVHPGPVDTDMNPADAPAADGFRAYTALGRYGKPDEVAAVVEFLASPDAAYVTGSEVFVDGGFTA</sequence>
<dbReference type="GO" id="GO:0004316">
    <property type="term" value="F:3-oxoacyl-[acyl-carrier-protein] reductase (NADPH) activity"/>
    <property type="evidence" value="ECO:0007669"/>
    <property type="project" value="UniProtKB-EC"/>
</dbReference>
<dbReference type="InterPro" id="IPR057326">
    <property type="entry name" value="KR_dom"/>
</dbReference>
<dbReference type="PANTHER" id="PTHR42760">
    <property type="entry name" value="SHORT-CHAIN DEHYDROGENASES/REDUCTASES FAMILY MEMBER"/>
    <property type="match status" value="1"/>
</dbReference>
<protein>
    <submittedName>
        <fullName evidence="4">3-oxoacyl-[acyl-carrier protein] reductase</fullName>
        <ecNumber evidence="4">1.1.1.100</ecNumber>
    </submittedName>
</protein>
<comment type="caution">
    <text evidence="4">The sequence shown here is derived from an EMBL/GenBank/DDBJ whole genome shotgun (WGS) entry which is preliminary data.</text>
</comment>
<dbReference type="InterPro" id="IPR036291">
    <property type="entry name" value="NAD(P)-bd_dom_sf"/>
</dbReference>
<dbReference type="InterPro" id="IPR020904">
    <property type="entry name" value="Sc_DH/Rdtase_CS"/>
</dbReference>
<evidence type="ECO:0000259" key="3">
    <source>
        <dbReference type="SMART" id="SM00822"/>
    </source>
</evidence>
<evidence type="ECO:0000313" key="5">
    <source>
        <dbReference type="Proteomes" id="UP000542674"/>
    </source>
</evidence>
<name>A0A7W7WUX7_9PSEU</name>
<dbReference type="RefSeq" id="WP_184667939.1">
    <property type="nucleotide sequence ID" value="NZ_BAABAI010000015.1"/>
</dbReference>
<dbReference type="PANTHER" id="PTHR42760:SF50">
    <property type="entry name" value="SHORT-CHAIN DEHYDROGENASE-RELATED"/>
    <property type="match status" value="1"/>
</dbReference>
<dbReference type="PRINTS" id="PR00080">
    <property type="entry name" value="SDRFAMILY"/>
</dbReference>
<dbReference type="SMART" id="SM00822">
    <property type="entry name" value="PKS_KR"/>
    <property type="match status" value="1"/>
</dbReference>
<dbReference type="SUPFAM" id="SSF51735">
    <property type="entry name" value="NAD(P)-binding Rossmann-fold domains"/>
    <property type="match status" value="1"/>
</dbReference>
<evidence type="ECO:0000256" key="1">
    <source>
        <dbReference type="ARBA" id="ARBA00006484"/>
    </source>
</evidence>
<dbReference type="Pfam" id="PF13561">
    <property type="entry name" value="adh_short_C2"/>
    <property type="match status" value="1"/>
</dbReference>
<dbReference type="Proteomes" id="UP000542674">
    <property type="component" value="Unassembled WGS sequence"/>
</dbReference>
<dbReference type="PRINTS" id="PR00081">
    <property type="entry name" value="GDHRDH"/>
</dbReference>
<comment type="similarity">
    <text evidence="1">Belongs to the short-chain dehydrogenases/reductases (SDR) family.</text>
</comment>
<dbReference type="Gene3D" id="3.40.50.720">
    <property type="entry name" value="NAD(P)-binding Rossmann-like Domain"/>
    <property type="match status" value="1"/>
</dbReference>
<evidence type="ECO:0000256" key="2">
    <source>
        <dbReference type="ARBA" id="ARBA00023002"/>
    </source>
</evidence>
<dbReference type="AlphaFoldDB" id="A0A7W7WUX7"/>
<dbReference type="EC" id="1.1.1.100" evidence="4"/>
<dbReference type="EMBL" id="JACHJS010000001">
    <property type="protein sequence ID" value="MBB4964730.1"/>
    <property type="molecule type" value="Genomic_DNA"/>
</dbReference>